<feature type="compositionally biased region" description="Basic and acidic residues" evidence="1">
    <location>
        <begin position="514"/>
        <end position="531"/>
    </location>
</feature>
<evidence type="ECO:0000256" key="1">
    <source>
        <dbReference type="SAM" id="MobiDB-lite"/>
    </source>
</evidence>
<accession>A0A0N0V4P3</accession>
<evidence type="ECO:0000313" key="3">
    <source>
        <dbReference type="EMBL" id="KPA35635.1"/>
    </source>
</evidence>
<feature type="domain" description="PD-(D/E)XK nuclease-like" evidence="2">
    <location>
        <begin position="188"/>
        <end position="428"/>
    </location>
</feature>
<dbReference type="Proteomes" id="UP000037904">
    <property type="component" value="Unassembled WGS sequence"/>
</dbReference>
<protein>
    <recommendedName>
        <fullName evidence="2">PD-(D/E)XK nuclease-like domain-containing protein</fullName>
    </recommendedName>
</protein>
<feature type="compositionally biased region" description="Low complexity" evidence="1">
    <location>
        <begin position="115"/>
        <end position="131"/>
    </location>
</feature>
<name>A0A0N0V4P3_FUSLA</name>
<dbReference type="OrthoDB" id="5244165at2759"/>
<feature type="region of interest" description="Disordered" evidence="1">
    <location>
        <begin position="494"/>
        <end position="569"/>
    </location>
</feature>
<evidence type="ECO:0000313" key="4">
    <source>
        <dbReference type="Proteomes" id="UP000037904"/>
    </source>
</evidence>
<dbReference type="EMBL" id="JXCE01000981">
    <property type="protein sequence ID" value="KPA35635.1"/>
    <property type="molecule type" value="Genomic_DNA"/>
</dbReference>
<sequence length="622" mass="71010">MTDYNTKLSEYIDGWLKTFIADSSTPFRGQKRDASLSPILNWNDMPTPPSSDVTQETPRKSRRRSPKRPRQGDTPEENISQDTPFDDNQTPTGPARTLRMAMPSRPFSNPPSLPPSSSTSQSSNRSRSTSPVKRSTLELLQKPVKFIPLDEWKVEENIQKAFNRIFDISYGDKFVPNAVEKEIRASGQRAMSGWFFEHSDDKTAYYMEELAALLKIKDAARYLEKGGAHESAWNLDIHGPLLELALKPFKSLKRELLTHARISPPFIPELRTDSFYDIISSKMIDFGITVQPSASTAQHISKVLNAVPHNKHSINPTTYNLVRYDPIAVPIETKNTTGHMEEARVQLGLWVAAWHKRMNALRTNNEQIITLPLIMAVGHEWKLLFAYDGENTIGIAESINMGGTMDLVGLYRVLGILRELAMWMETEYVAWLDRWLGLRQPSTSDSTVQSFERRDCVFDYTRRDQKNHRWLGENSWWRLPVMADPIGAEIVVEQDDAPFSTPKRPSRMVRPTSKVRDTARQLEDTAKETRKTTRQTTRNVPAEEQIDRPTETRKSSGSGSSSDGRAMLQKALDLLAESRRETKRLQEALREQMEMTKELKEAVAKQEETVREMGKQMVETKD</sequence>
<gene>
    <name evidence="3" type="ORF">FLAG1_11650</name>
</gene>
<feature type="compositionally biased region" description="Polar residues" evidence="1">
    <location>
        <begin position="77"/>
        <end position="92"/>
    </location>
</feature>
<organism evidence="3 4">
    <name type="scientific">Fusarium langsethiae</name>
    <dbReference type="NCBI Taxonomy" id="179993"/>
    <lineage>
        <taxon>Eukaryota</taxon>
        <taxon>Fungi</taxon>
        <taxon>Dikarya</taxon>
        <taxon>Ascomycota</taxon>
        <taxon>Pezizomycotina</taxon>
        <taxon>Sordariomycetes</taxon>
        <taxon>Hypocreomycetidae</taxon>
        <taxon>Hypocreales</taxon>
        <taxon>Nectriaceae</taxon>
        <taxon>Fusarium</taxon>
    </lineage>
</organism>
<proteinExistence type="predicted"/>
<dbReference type="Pfam" id="PF20516">
    <property type="entry name" value="PDDEXK_12"/>
    <property type="match status" value="1"/>
</dbReference>
<keyword evidence="4" id="KW-1185">Reference proteome</keyword>
<evidence type="ECO:0000259" key="2">
    <source>
        <dbReference type="Pfam" id="PF20516"/>
    </source>
</evidence>
<comment type="caution">
    <text evidence="3">The sequence shown here is derived from an EMBL/GenBank/DDBJ whole genome shotgun (WGS) entry which is preliminary data.</text>
</comment>
<feature type="region of interest" description="Disordered" evidence="1">
    <location>
        <begin position="37"/>
        <end position="135"/>
    </location>
</feature>
<dbReference type="InterPro" id="IPR046797">
    <property type="entry name" value="PDDEXK_12"/>
</dbReference>
<feature type="compositionally biased region" description="Basic and acidic residues" evidence="1">
    <location>
        <begin position="545"/>
        <end position="554"/>
    </location>
</feature>
<dbReference type="AlphaFoldDB" id="A0A0N0V4P3"/>
<feature type="compositionally biased region" description="Basic residues" evidence="1">
    <location>
        <begin position="60"/>
        <end position="69"/>
    </location>
</feature>
<reference evidence="3 4" key="1">
    <citation type="submission" date="2015-04" db="EMBL/GenBank/DDBJ databases">
        <title>The draft genome sequence of Fusarium langsethiae, a T-2/HT-2 mycotoxin producer.</title>
        <authorList>
            <person name="Lysoe E."/>
            <person name="Divon H.H."/>
            <person name="Terzi V."/>
            <person name="Orru L."/>
            <person name="Lamontanara A."/>
            <person name="Kolseth A.-K."/>
            <person name="Frandsen R.J."/>
            <person name="Nielsen K."/>
            <person name="Thrane U."/>
        </authorList>
    </citation>
    <scope>NUCLEOTIDE SEQUENCE [LARGE SCALE GENOMIC DNA]</scope>
    <source>
        <strain evidence="3 4">Fl201059</strain>
    </source>
</reference>